<name>A0A840F1P7_9ACTN</name>
<dbReference type="PANTHER" id="PTHR43277">
    <property type="entry name" value="ARGININE DECARBOXYLASE"/>
    <property type="match status" value="1"/>
</dbReference>
<dbReference type="EMBL" id="JACIFP010000001">
    <property type="protein sequence ID" value="MBB4137802.1"/>
    <property type="molecule type" value="Genomic_DNA"/>
</dbReference>
<dbReference type="AlphaFoldDB" id="A0A840F1P7"/>
<evidence type="ECO:0000313" key="5">
    <source>
        <dbReference type="Proteomes" id="UP000551501"/>
    </source>
</evidence>
<dbReference type="InterPro" id="IPR000310">
    <property type="entry name" value="Orn/Lys/Arg_deCO2ase_major_dom"/>
</dbReference>
<dbReference type="InterPro" id="IPR015421">
    <property type="entry name" value="PyrdxlP-dep_Trfase_major"/>
</dbReference>
<keyword evidence="2" id="KW-0663">Pyridoxal phosphate</keyword>
<dbReference type="InterPro" id="IPR052357">
    <property type="entry name" value="Orn_Lys_Arg_decarboxylase-I"/>
</dbReference>
<keyword evidence="5" id="KW-1185">Reference proteome</keyword>
<evidence type="ECO:0000313" key="4">
    <source>
        <dbReference type="EMBL" id="MBB4137802.1"/>
    </source>
</evidence>
<dbReference type="GO" id="GO:0003824">
    <property type="term" value="F:catalytic activity"/>
    <property type="evidence" value="ECO:0007669"/>
    <property type="project" value="InterPro"/>
</dbReference>
<evidence type="ECO:0000256" key="1">
    <source>
        <dbReference type="ARBA" id="ARBA00001933"/>
    </source>
</evidence>
<dbReference type="RefSeq" id="WP_183372621.1">
    <property type="nucleotide sequence ID" value="NZ_BAABHL010000001.1"/>
</dbReference>
<proteinExistence type="predicted"/>
<dbReference type="InterPro" id="IPR015424">
    <property type="entry name" value="PyrdxlP-dep_Trfase"/>
</dbReference>
<organism evidence="4 5">
    <name type="scientific">Gordonia humi</name>
    <dbReference type="NCBI Taxonomy" id="686429"/>
    <lineage>
        <taxon>Bacteria</taxon>
        <taxon>Bacillati</taxon>
        <taxon>Actinomycetota</taxon>
        <taxon>Actinomycetes</taxon>
        <taxon>Mycobacteriales</taxon>
        <taxon>Gordoniaceae</taxon>
        <taxon>Gordonia</taxon>
    </lineage>
</organism>
<dbReference type="PANTHER" id="PTHR43277:SF4">
    <property type="entry name" value="ARGININE DECARBOXYLASE"/>
    <property type="match status" value="1"/>
</dbReference>
<dbReference type="SUPFAM" id="SSF53383">
    <property type="entry name" value="PLP-dependent transferases"/>
    <property type="match status" value="1"/>
</dbReference>
<accession>A0A840F1P7</accession>
<reference evidence="4 5" key="1">
    <citation type="submission" date="2020-08" db="EMBL/GenBank/DDBJ databases">
        <title>Sequencing the genomes of 1000 actinobacteria strains.</title>
        <authorList>
            <person name="Klenk H.-P."/>
        </authorList>
    </citation>
    <scope>NUCLEOTIDE SEQUENCE [LARGE SCALE GENOMIC DNA]</scope>
    <source>
        <strain evidence="4 5">DSM 45298</strain>
    </source>
</reference>
<gene>
    <name evidence="4" type="ORF">BKA16_004354</name>
</gene>
<evidence type="ECO:0000256" key="2">
    <source>
        <dbReference type="ARBA" id="ARBA00022898"/>
    </source>
</evidence>
<feature type="domain" description="Orn/Lys/Arg decarboxylases family 1 pyridoxal-P attachment site" evidence="3">
    <location>
        <begin position="50"/>
        <end position="324"/>
    </location>
</feature>
<dbReference type="Proteomes" id="UP000551501">
    <property type="component" value="Unassembled WGS sequence"/>
</dbReference>
<dbReference type="Gene3D" id="3.40.640.10">
    <property type="entry name" value="Type I PLP-dependent aspartate aminotransferase-like (Major domain)"/>
    <property type="match status" value="1"/>
</dbReference>
<evidence type="ECO:0000259" key="3">
    <source>
        <dbReference type="Pfam" id="PF01276"/>
    </source>
</evidence>
<sequence length="454" mass="47705">MPFVSRVPLCDALIAAEAAVRANVHATPWAGELDVDDDLGGILESVYGAVRTHDQSWSHASLDSFHRPDRALADAHRLAAAAFGVDRTYFVSTGASAANVIASTAALARGGRVMLDPTAHQSLHFAVERDAGEVDLMATVDGRVDFDAAVDRLSDAVARGRPPDLVIVAASSYDGRRVDCASVLLSLAAAAAPHTRFLLDDAWCAIHTFAPQTRGPGPSAGVAALRAHGLGNPVLIVHSAHKTMVAMRQAAYLHLSVGNEPDLAARVSQSVFVHHTTSPSWPILASLDLARELAVRRGAQTVGRALDRAADLRRRIDAETSFHTVALDPGEHYEADPLRVHIAPPIGLDAEQCRRGLWNDTGVHLSRVAAGRLVAATTIGVGEAAVDALVDGLQRAGRGARGRTGPAPTTFTSAAAFVVAYPPGVPIATPFDQESTVREVGAPAGAEVFEIDPF</sequence>
<comment type="caution">
    <text evidence="4">The sequence shown here is derived from an EMBL/GenBank/DDBJ whole genome shotgun (WGS) entry which is preliminary data.</text>
</comment>
<comment type="cofactor">
    <cofactor evidence="1">
        <name>pyridoxal 5'-phosphate</name>
        <dbReference type="ChEBI" id="CHEBI:597326"/>
    </cofactor>
</comment>
<dbReference type="Pfam" id="PF01276">
    <property type="entry name" value="OKR_DC_1"/>
    <property type="match status" value="1"/>
</dbReference>
<protein>
    <submittedName>
        <fullName evidence="4">Arginine/lysine/ornithine decarboxylase</fullName>
    </submittedName>
</protein>